<dbReference type="Proteomes" id="UP000442619">
    <property type="component" value="Unassembled WGS sequence"/>
</dbReference>
<protein>
    <submittedName>
        <fullName evidence="2">DUF4230 domain-containing protein</fullName>
    </submittedName>
</protein>
<comment type="caution">
    <text evidence="2">The sequence shown here is derived from an EMBL/GenBank/DDBJ whole genome shotgun (WGS) entry which is preliminary data.</text>
</comment>
<keyword evidence="1" id="KW-1133">Transmembrane helix</keyword>
<gene>
    <name evidence="2" type="ORF">FYJ79_04920</name>
</gene>
<dbReference type="RefSeq" id="WP_154515055.1">
    <property type="nucleotide sequence ID" value="NZ_VUNM01000007.1"/>
</dbReference>
<dbReference type="Pfam" id="PF14014">
    <property type="entry name" value="DUF4230"/>
    <property type="match status" value="1"/>
</dbReference>
<sequence length="200" mass="23025">MHSKKKNLIISIIIIGVVVVLVFIAGTFYRFQDQHAITKQSLKTMLNSFEDISSITYDYSRVGRFDDSLGVQDWKNPNPKGYFLMTYRGDMEIGVKPELAKITISDQKISIDMGQIQILSHHINKDSLEVYDESANVFTKVKLKEYQAFQTSQKKQVEEEEKVKGTYQQVAKRIRKQISTALKANDSIREKYHLEVIVGK</sequence>
<keyword evidence="3" id="KW-1185">Reference proteome</keyword>
<dbReference type="InterPro" id="IPR025324">
    <property type="entry name" value="DUF4230"/>
</dbReference>
<evidence type="ECO:0000313" key="2">
    <source>
        <dbReference type="EMBL" id="MST88924.1"/>
    </source>
</evidence>
<feature type="transmembrane region" description="Helical" evidence="1">
    <location>
        <begin position="7"/>
        <end position="29"/>
    </location>
</feature>
<accession>A0A844FTC1</accession>
<keyword evidence="1" id="KW-0812">Transmembrane</keyword>
<reference evidence="2 3" key="1">
    <citation type="submission" date="2019-08" db="EMBL/GenBank/DDBJ databases">
        <title>In-depth cultivation of the pig gut microbiome towards novel bacterial diversity and tailored functional studies.</title>
        <authorList>
            <person name="Wylensek D."/>
            <person name="Hitch T.C.A."/>
            <person name="Clavel T."/>
        </authorList>
    </citation>
    <scope>NUCLEOTIDE SEQUENCE [LARGE SCALE GENOMIC DNA]</scope>
    <source>
        <strain evidence="2 3">CA-Schmier-601-WT-3</strain>
    </source>
</reference>
<dbReference type="AlphaFoldDB" id="A0A844FTC1"/>
<proteinExistence type="predicted"/>
<evidence type="ECO:0000256" key="1">
    <source>
        <dbReference type="SAM" id="Phobius"/>
    </source>
</evidence>
<keyword evidence="1" id="KW-0472">Membrane</keyword>
<name>A0A844FTC1_9FIRM</name>
<dbReference type="EMBL" id="VUNM01000007">
    <property type="protein sequence ID" value="MST88924.1"/>
    <property type="molecule type" value="Genomic_DNA"/>
</dbReference>
<evidence type="ECO:0000313" key="3">
    <source>
        <dbReference type="Proteomes" id="UP000442619"/>
    </source>
</evidence>
<organism evidence="2 3">
    <name type="scientific">Sharpea porci</name>
    <dbReference type="NCBI Taxonomy" id="2652286"/>
    <lineage>
        <taxon>Bacteria</taxon>
        <taxon>Bacillati</taxon>
        <taxon>Bacillota</taxon>
        <taxon>Erysipelotrichia</taxon>
        <taxon>Erysipelotrichales</taxon>
        <taxon>Coprobacillaceae</taxon>
        <taxon>Sharpea</taxon>
    </lineage>
</organism>